<evidence type="ECO:0000256" key="2">
    <source>
        <dbReference type="SAM" id="MobiDB-lite"/>
    </source>
</evidence>
<feature type="region of interest" description="Disordered" evidence="2">
    <location>
        <begin position="530"/>
        <end position="702"/>
    </location>
</feature>
<feature type="compositionally biased region" description="Polar residues" evidence="2">
    <location>
        <begin position="354"/>
        <end position="368"/>
    </location>
</feature>
<feature type="region of interest" description="Disordered" evidence="2">
    <location>
        <begin position="170"/>
        <end position="301"/>
    </location>
</feature>
<dbReference type="Proteomes" id="UP001487740">
    <property type="component" value="Unassembled WGS sequence"/>
</dbReference>
<organism evidence="4 5">
    <name type="scientific">Scylla paramamosain</name>
    <name type="common">Mud crab</name>
    <dbReference type="NCBI Taxonomy" id="85552"/>
    <lineage>
        <taxon>Eukaryota</taxon>
        <taxon>Metazoa</taxon>
        <taxon>Ecdysozoa</taxon>
        <taxon>Arthropoda</taxon>
        <taxon>Crustacea</taxon>
        <taxon>Multicrustacea</taxon>
        <taxon>Malacostraca</taxon>
        <taxon>Eumalacostraca</taxon>
        <taxon>Eucarida</taxon>
        <taxon>Decapoda</taxon>
        <taxon>Pleocyemata</taxon>
        <taxon>Brachyura</taxon>
        <taxon>Eubrachyura</taxon>
        <taxon>Portunoidea</taxon>
        <taxon>Portunidae</taxon>
        <taxon>Portuninae</taxon>
        <taxon>Scylla</taxon>
    </lineage>
</organism>
<feature type="domain" description="C2H2-type" evidence="3">
    <location>
        <begin position="86"/>
        <end position="108"/>
    </location>
</feature>
<dbReference type="GO" id="GO:0005634">
    <property type="term" value="C:nucleus"/>
    <property type="evidence" value="ECO:0007669"/>
    <property type="project" value="TreeGrafter"/>
</dbReference>
<feature type="compositionally biased region" description="Basic residues" evidence="2">
    <location>
        <begin position="465"/>
        <end position="482"/>
    </location>
</feature>
<accession>A0AAW0U1T0</accession>
<feature type="compositionally biased region" description="Polar residues" evidence="2">
    <location>
        <begin position="401"/>
        <end position="412"/>
    </location>
</feature>
<feature type="compositionally biased region" description="Low complexity" evidence="2">
    <location>
        <begin position="437"/>
        <end position="464"/>
    </location>
</feature>
<dbReference type="InterPro" id="IPR039136">
    <property type="entry name" value="NUFIP1-like"/>
</dbReference>
<feature type="compositionally biased region" description="Basic and acidic residues" evidence="2">
    <location>
        <begin position="422"/>
        <end position="436"/>
    </location>
</feature>
<dbReference type="EMBL" id="JARAKH010000019">
    <property type="protein sequence ID" value="KAK8394018.1"/>
    <property type="molecule type" value="Genomic_DNA"/>
</dbReference>
<feature type="compositionally biased region" description="Basic and acidic residues" evidence="2">
    <location>
        <begin position="598"/>
        <end position="675"/>
    </location>
</feature>
<dbReference type="PROSITE" id="PS00028">
    <property type="entry name" value="ZINC_FINGER_C2H2_1"/>
    <property type="match status" value="1"/>
</dbReference>
<keyword evidence="1" id="KW-0863">Zinc-finger</keyword>
<proteinExistence type="predicted"/>
<dbReference type="SMART" id="SM00355">
    <property type="entry name" value="ZnF_C2H2"/>
    <property type="match status" value="2"/>
</dbReference>
<feature type="compositionally biased region" description="Acidic residues" evidence="2">
    <location>
        <begin position="587"/>
        <end position="597"/>
    </location>
</feature>
<dbReference type="PROSITE" id="PS50157">
    <property type="entry name" value="ZINC_FINGER_C2H2_2"/>
    <property type="match status" value="1"/>
</dbReference>
<sequence length="702" mass="79007">MEDDCSFVAPGHVPTRWHQPPGHSQNYRGFHHSQPNQRNAQAFQAYQNNTWAYQNNAQGYPNGPQPHHYNAQAYHNKAQAYQQETFSCGPCNRTFHSKYQHERHLQEHVKCPFPECNLSAHPKAIEKHIDNQHLLVNFANLQIDDEAWIAERKRKFPTSQRAELRRAQQLEKAKRGERLGKSTKPFASRGGRGKGRGRGRGRGGGGRGGGGGDGGREGSGDSDGVKNEQKRSADSEWSDQQGRKRRRMMQDGRKDKVEEQNENKERYVKPQWQRSAQTAAAPVPDVDSGDEDARDGIPAFRGTRHFYESTGEISYFGIKSGTAPDDAVKEEMKEATQSEVVISDEEDWDESGSRDASSGAPTAQSSTLVLGGALGSLMGAYSDSEEDSDPPESATLEAGRQRTTQHQAQNAIKDQLSCKPQAAEHDTTKNESDERSAAAAKPVTTTTTTTAAAAATPSAATTKTSRQRRKKRYPKNGVRKGLKPPGGVRGSFPKRRKTLLERLLLPDITRERNIILQCVRFIIQNNFFLPKQTTEEGKEKKERGTDKGREEQREEGLTRKVEEEKRNQEEEKRLGESNEMSERNEDMETQSQGEEEGEGKGKSEDEGKNQEKRGNEEGKEKTETKGEKQEKEEDEERKENSEAKGEKLEKEEDKEGKEKTEDEKVEKSTRNRGETAVEMICEEDEQRQEEARHEDGKEEQGN</sequence>
<keyword evidence="1" id="KW-0862">Zinc</keyword>
<gene>
    <name evidence="4" type="ORF">O3P69_006307</name>
</gene>
<feature type="compositionally biased region" description="Gly residues" evidence="2">
    <location>
        <begin position="202"/>
        <end position="213"/>
    </location>
</feature>
<feature type="compositionally biased region" description="Basic residues" evidence="2">
    <location>
        <begin position="191"/>
        <end position="201"/>
    </location>
</feature>
<feature type="compositionally biased region" description="Basic and acidic residues" evidence="2">
    <location>
        <begin position="688"/>
        <end position="702"/>
    </location>
</feature>
<name>A0AAW0U1T0_SCYPA</name>
<dbReference type="GO" id="GO:0003723">
    <property type="term" value="F:RNA binding"/>
    <property type="evidence" value="ECO:0007669"/>
    <property type="project" value="InterPro"/>
</dbReference>
<evidence type="ECO:0000313" key="4">
    <source>
        <dbReference type="EMBL" id="KAK8394018.1"/>
    </source>
</evidence>
<keyword evidence="5" id="KW-1185">Reference proteome</keyword>
<protein>
    <recommendedName>
        <fullName evidence="3">C2H2-type domain-containing protein</fullName>
    </recommendedName>
</protein>
<dbReference type="InterPro" id="IPR013087">
    <property type="entry name" value="Znf_C2H2_type"/>
</dbReference>
<feature type="compositionally biased region" description="Basic and acidic residues" evidence="2">
    <location>
        <begin position="533"/>
        <end position="586"/>
    </location>
</feature>
<dbReference type="GO" id="GO:0008270">
    <property type="term" value="F:zinc ion binding"/>
    <property type="evidence" value="ECO:0007669"/>
    <property type="project" value="UniProtKB-KW"/>
</dbReference>
<feature type="region of interest" description="Disordered" evidence="2">
    <location>
        <begin position="316"/>
        <end position="496"/>
    </location>
</feature>
<feature type="compositionally biased region" description="Basic and acidic residues" evidence="2">
    <location>
        <begin position="170"/>
        <end position="180"/>
    </location>
</feature>
<keyword evidence="1" id="KW-0479">Metal-binding</keyword>
<dbReference type="PANTHER" id="PTHR13309:SF0">
    <property type="entry name" value="FMR1-INTERACTING PROTEIN NUFIP1"/>
    <property type="match status" value="1"/>
</dbReference>
<comment type="caution">
    <text evidence="4">The sequence shown here is derived from an EMBL/GenBank/DDBJ whole genome shotgun (WGS) entry which is preliminary data.</text>
</comment>
<dbReference type="PANTHER" id="PTHR13309">
    <property type="entry name" value="NUCLEAR FRAGILE X MENTAL RETARDATION PROTEIN INTERACTING PROTEIN 1"/>
    <property type="match status" value="1"/>
</dbReference>
<evidence type="ECO:0000256" key="1">
    <source>
        <dbReference type="PROSITE-ProRule" id="PRU00042"/>
    </source>
</evidence>
<dbReference type="GO" id="GO:0000492">
    <property type="term" value="P:box C/D snoRNP assembly"/>
    <property type="evidence" value="ECO:0007669"/>
    <property type="project" value="TreeGrafter"/>
</dbReference>
<feature type="compositionally biased region" description="Basic and acidic residues" evidence="2">
    <location>
        <begin position="248"/>
        <end position="268"/>
    </location>
</feature>
<evidence type="ECO:0000313" key="5">
    <source>
        <dbReference type="Proteomes" id="UP001487740"/>
    </source>
</evidence>
<evidence type="ECO:0000259" key="3">
    <source>
        <dbReference type="PROSITE" id="PS50157"/>
    </source>
</evidence>
<feature type="compositionally biased region" description="Basic and acidic residues" evidence="2">
    <location>
        <begin position="326"/>
        <end position="336"/>
    </location>
</feature>
<dbReference type="AlphaFoldDB" id="A0AAW0U1T0"/>
<reference evidence="4 5" key="1">
    <citation type="submission" date="2023-03" db="EMBL/GenBank/DDBJ databases">
        <title>High-quality genome of Scylla paramamosain provides insights in environmental adaptation.</title>
        <authorList>
            <person name="Zhang L."/>
        </authorList>
    </citation>
    <scope>NUCLEOTIDE SEQUENCE [LARGE SCALE GENOMIC DNA]</scope>
    <source>
        <strain evidence="4">LZ_2023a</strain>
        <tissue evidence="4">Muscle</tissue>
    </source>
</reference>
<feature type="compositionally biased region" description="Basic and acidic residues" evidence="2">
    <location>
        <begin position="214"/>
        <end position="234"/>
    </location>
</feature>